<evidence type="ECO:0000256" key="1">
    <source>
        <dbReference type="ARBA" id="ARBA00004141"/>
    </source>
</evidence>
<keyword evidence="3 6" id="KW-1133">Transmembrane helix</keyword>
<name>A0A7S3VH49_9STRA</name>
<dbReference type="PANTHER" id="PTHR23112">
    <property type="entry name" value="G PROTEIN-COUPLED RECEPTOR 157-RELATED"/>
    <property type="match status" value="1"/>
</dbReference>
<feature type="region of interest" description="Disordered" evidence="5">
    <location>
        <begin position="239"/>
        <end position="260"/>
    </location>
</feature>
<dbReference type="AlphaFoldDB" id="A0A7S3VH49"/>
<gene>
    <name evidence="7" type="ORF">CDEB00056_LOCUS24159</name>
</gene>
<dbReference type="GO" id="GO:0004930">
    <property type="term" value="F:G protein-coupled receptor activity"/>
    <property type="evidence" value="ECO:0007669"/>
    <property type="project" value="TreeGrafter"/>
</dbReference>
<feature type="transmembrane region" description="Helical" evidence="6">
    <location>
        <begin position="205"/>
        <end position="225"/>
    </location>
</feature>
<keyword evidence="2 6" id="KW-0812">Transmembrane</keyword>
<evidence type="ECO:0000256" key="2">
    <source>
        <dbReference type="ARBA" id="ARBA00022692"/>
    </source>
</evidence>
<organism evidence="7">
    <name type="scientific">Chaetoceros debilis</name>
    <dbReference type="NCBI Taxonomy" id="122233"/>
    <lineage>
        <taxon>Eukaryota</taxon>
        <taxon>Sar</taxon>
        <taxon>Stramenopiles</taxon>
        <taxon>Ochrophyta</taxon>
        <taxon>Bacillariophyta</taxon>
        <taxon>Coscinodiscophyceae</taxon>
        <taxon>Chaetocerotophycidae</taxon>
        <taxon>Chaetocerotales</taxon>
        <taxon>Chaetocerotaceae</taxon>
        <taxon>Chaetoceros</taxon>
    </lineage>
</organism>
<dbReference type="SUPFAM" id="SSF81321">
    <property type="entry name" value="Family A G protein-coupled receptor-like"/>
    <property type="match status" value="1"/>
</dbReference>
<feature type="region of interest" description="Disordered" evidence="5">
    <location>
        <begin position="532"/>
        <end position="569"/>
    </location>
</feature>
<evidence type="ECO:0000256" key="4">
    <source>
        <dbReference type="ARBA" id="ARBA00023136"/>
    </source>
</evidence>
<sequence>MNPRTFTNSFFFTRAGAIIPRITGILSALSSALIISIILRSDSKLKNSYHRIMFVMSFWDIISSSAMSLTTILLPADVQSVYPFESKSYGTTATCEAQGFAYLVGSQFVIFSSILLHVYYACILRYKVSKAFFARFIEPAFFIFSVPLCLLSPVLALVYGRINPVPYDSCCASGTYPWTCTLDEDVTCIRGGDVPPQLNTLIKHFFFSLIMFALFVTITIMIIVIRKVKRGERELRNQEKQRRWEEKITEGQSWPANDNDNDENINVELDNDNCNDGDSVAPSEFEIESTAGKPIIVQAYMYVGAFLLTFTFQVLSFVSSQIKAFHVLKLIFQPLQGFFNCIIFIYDKAQHARSIEPRLTWKEAARSAIFEPDKHQGLFMSQIEIVGGKTRQPSTGETPPTPIEWQMNRKGILLSPNKPDNSPLVACAGSGGLMFSQSVEEVENYESNEVFPLANLTSLLVDAPDVNLMSLMVDTPDDEYMVKSESRGSENEINTLQDDLRGFSVSHSNIESMSPEDSINIHDSLRYLYHTDDGDAEAQIESDNADSIDSRLNEQENSNKNHTDEDRHS</sequence>
<feature type="transmembrane region" description="Helical" evidence="6">
    <location>
        <begin position="136"/>
        <end position="159"/>
    </location>
</feature>
<reference evidence="7" key="1">
    <citation type="submission" date="2021-01" db="EMBL/GenBank/DDBJ databases">
        <authorList>
            <person name="Corre E."/>
            <person name="Pelletier E."/>
            <person name="Niang G."/>
            <person name="Scheremetjew M."/>
            <person name="Finn R."/>
            <person name="Kale V."/>
            <person name="Holt S."/>
            <person name="Cochrane G."/>
            <person name="Meng A."/>
            <person name="Brown T."/>
            <person name="Cohen L."/>
        </authorList>
    </citation>
    <scope>NUCLEOTIDE SEQUENCE</scope>
    <source>
        <strain evidence="7">MM31A-1</strain>
    </source>
</reference>
<comment type="subcellular location">
    <subcellularLocation>
        <location evidence="1">Membrane</location>
        <topology evidence="1">Multi-pass membrane protein</topology>
    </subcellularLocation>
</comment>
<dbReference type="EMBL" id="HBIO01031521">
    <property type="protein sequence ID" value="CAE0479305.1"/>
    <property type="molecule type" value="Transcribed_RNA"/>
</dbReference>
<dbReference type="GO" id="GO:0005886">
    <property type="term" value="C:plasma membrane"/>
    <property type="evidence" value="ECO:0007669"/>
    <property type="project" value="TreeGrafter"/>
</dbReference>
<feature type="transmembrane region" description="Helical" evidence="6">
    <location>
        <begin position="100"/>
        <end position="124"/>
    </location>
</feature>
<feature type="transmembrane region" description="Helical" evidence="6">
    <location>
        <begin position="51"/>
        <end position="74"/>
    </location>
</feature>
<evidence type="ECO:0000256" key="6">
    <source>
        <dbReference type="SAM" id="Phobius"/>
    </source>
</evidence>
<dbReference type="PANTHER" id="PTHR23112:SF0">
    <property type="entry name" value="TRANSMEMBRANE PROTEIN 116"/>
    <property type="match status" value="1"/>
</dbReference>
<feature type="compositionally biased region" description="Acidic residues" evidence="5">
    <location>
        <begin position="534"/>
        <end position="546"/>
    </location>
</feature>
<keyword evidence="4 6" id="KW-0472">Membrane</keyword>
<dbReference type="GO" id="GO:0007189">
    <property type="term" value="P:adenylate cyclase-activating G protein-coupled receptor signaling pathway"/>
    <property type="evidence" value="ECO:0007669"/>
    <property type="project" value="TreeGrafter"/>
</dbReference>
<feature type="transmembrane region" description="Helical" evidence="6">
    <location>
        <begin position="18"/>
        <end position="39"/>
    </location>
</feature>
<evidence type="ECO:0000313" key="7">
    <source>
        <dbReference type="EMBL" id="CAE0479305.1"/>
    </source>
</evidence>
<accession>A0A7S3VH49</accession>
<feature type="transmembrane region" description="Helical" evidence="6">
    <location>
        <begin position="299"/>
        <end position="318"/>
    </location>
</feature>
<evidence type="ECO:0000256" key="3">
    <source>
        <dbReference type="ARBA" id="ARBA00022989"/>
    </source>
</evidence>
<protein>
    <submittedName>
        <fullName evidence="7">Uncharacterized protein</fullName>
    </submittedName>
</protein>
<feature type="compositionally biased region" description="Basic and acidic residues" evidence="5">
    <location>
        <begin position="239"/>
        <end position="249"/>
    </location>
</feature>
<proteinExistence type="predicted"/>
<feature type="compositionally biased region" description="Basic and acidic residues" evidence="5">
    <location>
        <begin position="548"/>
        <end position="569"/>
    </location>
</feature>
<evidence type="ECO:0000256" key="5">
    <source>
        <dbReference type="SAM" id="MobiDB-lite"/>
    </source>
</evidence>
<dbReference type="Gene3D" id="1.20.1070.10">
    <property type="entry name" value="Rhodopsin 7-helix transmembrane proteins"/>
    <property type="match status" value="1"/>
</dbReference>